<name>A0A6P6X498_COFAR</name>
<dbReference type="SUPFAM" id="SSF53098">
    <property type="entry name" value="Ribonuclease H-like"/>
    <property type="match status" value="1"/>
</dbReference>
<dbReference type="InterPro" id="IPR012337">
    <property type="entry name" value="RNaseH-like_sf"/>
</dbReference>
<evidence type="ECO:0000313" key="4">
    <source>
        <dbReference type="RefSeq" id="XP_027122470.2"/>
    </source>
</evidence>
<proteinExistence type="predicted"/>
<dbReference type="RefSeq" id="XP_027122470.2">
    <property type="nucleotide sequence ID" value="XM_027266669.2"/>
</dbReference>
<dbReference type="AlphaFoldDB" id="A0A6P6X498"/>
<evidence type="ECO:0000256" key="1">
    <source>
        <dbReference type="SAM" id="MobiDB-lite"/>
    </source>
</evidence>
<dbReference type="InterPro" id="IPR025525">
    <property type="entry name" value="hAT-like_transposase_RNase-H"/>
</dbReference>
<dbReference type="Proteomes" id="UP001652660">
    <property type="component" value="Chromosome 1c"/>
</dbReference>
<gene>
    <name evidence="4" type="primary">LOC113739450</name>
</gene>
<evidence type="ECO:0000259" key="2">
    <source>
        <dbReference type="Pfam" id="PF14372"/>
    </source>
</evidence>
<dbReference type="Pfam" id="PF14372">
    <property type="entry name" value="hAT-like_RNase-H"/>
    <property type="match status" value="1"/>
</dbReference>
<accession>A0A6P6X498</accession>
<reference evidence="4" key="2">
    <citation type="submission" date="2025-08" db="UniProtKB">
        <authorList>
            <consortium name="RefSeq"/>
        </authorList>
    </citation>
    <scope>IDENTIFICATION</scope>
    <source>
        <tissue evidence="4">Leaves</tissue>
    </source>
</reference>
<sequence>MSDANNEDIVITITDVEATKTAAEQEPEGEEANKGEKRKRKMKGHVLNLIVQEELDEINDCIHRVRNAVKYARGSAKRKLEFLHYANQECISRGKMLSLDICTSWNSTYLMLESTLHYRRAYDRMKTRDLNFRDPPLADDWEKARIVHGFLEIVYTVTKIFSGSKYCIANVFLREIYHVFMLLRETSIEDSPFLGSMAVNILVKFEKYWLEKEPNILLSVAFVLDPRSKMRNLKTIFSKIYESYLAPYMLDCVHKTLQDLFIEYVKAYEVSC</sequence>
<dbReference type="GeneID" id="113739450"/>
<reference evidence="3" key="1">
    <citation type="journal article" date="2025" name="Foods">
        <title>Unveiling the Microbial Signatures of Arabica Coffee Cherries: Insights into Ripeness Specific Diversity, Functional Traits, and Implications for Quality and Safety.</title>
        <authorList>
            <consortium name="RefSeq"/>
            <person name="Tenea G.N."/>
            <person name="Cifuentes V."/>
            <person name="Reyes P."/>
            <person name="Cevallos-Vallejos M."/>
        </authorList>
    </citation>
    <scope>NUCLEOTIDE SEQUENCE [LARGE SCALE GENOMIC DNA]</scope>
</reference>
<dbReference type="GO" id="GO:0003677">
    <property type="term" value="F:DNA binding"/>
    <property type="evidence" value="ECO:0007669"/>
    <property type="project" value="InterPro"/>
</dbReference>
<dbReference type="PANTHER" id="PTHR23272">
    <property type="entry name" value="BED FINGER-RELATED"/>
    <property type="match status" value="1"/>
</dbReference>
<protein>
    <submittedName>
        <fullName evidence="4">Zinc finger BED domain-containing protein RICESLEEPER 2-like</fullName>
    </submittedName>
</protein>
<dbReference type="OrthoDB" id="910772at2759"/>
<feature type="domain" description="hAT-like transposase RNase-H fold" evidence="2">
    <location>
        <begin position="162"/>
        <end position="264"/>
    </location>
</feature>
<keyword evidence="3" id="KW-1185">Reference proteome</keyword>
<dbReference type="PANTHER" id="PTHR23272:SF187">
    <property type="entry name" value="AC9 TRANSPOSASE-RELATED"/>
    <property type="match status" value="1"/>
</dbReference>
<feature type="region of interest" description="Disordered" evidence="1">
    <location>
        <begin position="16"/>
        <end position="39"/>
    </location>
</feature>
<evidence type="ECO:0000313" key="3">
    <source>
        <dbReference type="Proteomes" id="UP001652660"/>
    </source>
</evidence>
<organism evidence="3 4">
    <name type="scientific">Coffea arabica</name>
    <name type="common">Arabian coffee</name>
    <dbReference type="NCBI Taxonomy" id="13443"/>
    <lineage>
        <taxon>Eukaryota</taxon>
        <taxon>Viridiplantae</taxon>
        <taxon>Streptophyta</taxon>
        <taxon>Embryophyta</taxon>
        <taxon>Tracheophyta</taxon>
        <taxon>Spermatophyta</taxon>
        <taxon>Magnoliopsida</taxon>
        <taxon>eudicotyledons</taxon>
        <taxon>Gunneridae</taxon>
        <taxon>Pentapetalae</taxon>
        <taxon>asterids</taxon>
        <taxon>lamiids</taxon>
        <taxon>Gentianales</taxon>
        <taxon>Rubiaceae</taxon>
        <taxon>Ixoroideae</taxon>
        <taxon>Gardenieae complex</taxon>
        <taxon>Bertiereae - Coffeeae clade</taxon>
        <taxon>Coffeeae</taxon>
        <taxon>Coffea</taxon>
    </lineage>
</organism>